<name>D6PDF9_9BACT</name>
<sequence length="178" mass="18775">MPGGNVPLVSTVIMTATLAKVAEVKHIAVTTPPNPDGTVSPELLAALGILKVDEVYKVGGAQAIGALGYGTESIQSVDKIFGPGNAFVNEAKKQVFGTVGVDLLPGPSEVMVIADETAVPAHIAAALIAQAEHGSGKEKIYLIFTKEVNFENIVIEIKDQIPKLSHSESILIFFRRVF</sequence>
<keyword evidence="1" id="KW-0560">Oxidoreductase</keyword>
<dbReference type="GO" id="GO:0004399">
    <property type="term" value="F:histidinol dehydrogenase activity"/>
    <property type="evidence" value="ECO:0007669"/>
    <property type="project" value="TreeGrafter"/>
</dbReference>
<organism evidence="3">
    <name type="scientific">uncultured marine bacterium MedDCM-OCT-S05-C114</name>
    <dbReference type="NCBI Taxonomy" id="743063"/>
    <lineage>
        <taxon>Bacteria</taxon>
        <taxon>environmental samples</taxon>
    </lineage>
</organism>
<dbReference type="GO" id="GO:0051287">
    <property type="term" value="F:NAD binding"/>
    <property type="evidence" value="ECO:0007669"/>
    <property type="project" value="InterPro"/>
</dbReference>
<dbReference type="InterPro" id="IPR016161">
    <property type="entry name" value="Ald_DH/histidinol_DH"/>
</dbReference>
<dbReference type="AlphaFoldDB" id="D6PDF9"/>
<dbReference type="EMBL" id="GU942995">
    <property type="protein sequence ID" value="ADD93760.1"/>
    <property type="molecule type" value="Genomic_DNA"/>
</dbReference>
<reference evidence="3" key="1">
    <citation type="journal article" date="2010" name="ISME J.">
        <title>Metagenome of the Mediterranean deep chlorophyll maximum studied by direct and fosmid library 454 pyrosequencing.</title>
        <authorList>
            <person name="Ghai R."/>
            <person name="Martin-Cuadrado A.B."/>
            <person name="Molto A.G."/>
            <person name="Heredia I.G."/>
            <person name="Cabrera R."/>
            <person name="Martin J."/>
            <person name="Verdu M."/>
            <person name="Deschamps P."/>
            <person name="Moreira D."/>
            <person name="Lopez-Garcia P."/>
            <person name="Mira A."/>
            <person name="Rodriguez-Valera F."/>
        </authorList>
    </citation>
    <scope>NUCLEOTIDE SEQUENCE</scope>
</reference>
<dbReference type="PRINTS" id="PR00083">
    <property type="entry name" value="HOLDHDRGNASE"/>
</dbReference>
<dbReference type="SUPFAM" id="SSF53720">
    <property type="entry name" value="ALDH-like"/>
    <property type="match status" value="1"/>
</dbReference>
<dbReference type="GO" id="GO:0005737">
    <property type="term" value="C:cytoplasm"/>
    <property type="evidence" value="ECO:0007669"/>
    <property type="project" value="TreeGrafter"/>
</dbReference>
<dbReference type="Pfam" id="PF00815">
    <property type="entry name" value="Histidinol_dh"/>
    <property type="match status" value="1"/>
</dbReference>
<evidence type="ECO:0000313" key="3">
    <source>
        <dbReference type="EMBL" id="ADD93760.1"/>
    </source>
</evidence>
<accession>D6PDF9</accession>
<dbReference type="PANTHER" id="PTHR21256">
    <property type="entry name" value="HISTIDINOL DEHYDROGENASE HDH"/>
    <property type="match status" value="1"/>
</dbReference>
<evidence type="ECO:0008006" key="4">
    <source>
        <dbReference type="Google" id="ProtNLM"/>
    </source>
</evidence>
<evidence type="ECO:0000256" key="2">
    <source>
        <dbReference type="RuleBase" id="RU004175"/>
    </source>
</evidence>
<dbReference type="GO" id="GO:0000105">
    <property type="term" value="P:L-histidine biosynthetic process"/>
    <property type="evidence" value="ECO:0007669"/>
    <property type="project" value="TreeGrafter"/>
</dbReference>
<evidence type="ECO:0000256" key="1">
    <source>
        <dbReference type="ARBA" id="ARBA00023002"/>
    </source>
</evidence>
<protein>
    <recommendedName>
        <fullName evidence="4">Histidinol dehydrogenase</fullName>
    </recommendedName>
</protein>
<dbReference type="GO" id="GO:0046872">
    <property type="term" value="F:metal ion binding"/>
    <property type="evidence" value="ECO:0007669"/>
    <property type="project" value="InterPro"/>
</dbReference>
<proteinExistence type="inferred from homology"/>
<comment type="similarity">
    <text evidence="2">Belongs to the histidinol dehydrogenase family.</text>
</comment>
<dbReference type="InterPro" id="IPR012131">
    <property type="entry name" value="Hstdl_DH"/>
</dbReference>
<dbReference type="Gene3D" id="3.40.50.1980">
    <property type="entry name" value="Nitrogenase molybdenum iron protein domain"/>
    <property type="match status" value="1"/>
</dbReference>
<dbReference type="PANTHER" id="PTHR21256:SF2">
    <property type="entry name" value="HISTIDINE BIOSYNTHESIS TRIFUNCTIONAL PROTEIN"/>
    <property type="match status" value="1"/>
</dbReference>